<dbReference type="Pfam" id="PF05970">
    <property type="entry name" value="PIF1"/>
    <property type="match status" value="1"/>
</dbReference>
<comment type="similarity">
    <text evidence="2">Belongs to the helicase family.</text>
</comment>
<keyword evidence="2" id="KW-0347">Helicase</keyword>
<proteinExistence type="inferred from homology"/>
<dbReference type="InterPro" id="IPR027417">
    <property type="entry name" value="P-loop_NTPase"/>
</dbReference>
<keyword evidence="2" id="KW-0378">Hydrolase</keyword>
<dbReference type="EC" id="5.6.2.3" evidence="2"/>
<dbReference type="Gene3D" id="3.40.50.300">
    <property type="entry name" value="P-loop containing nucleotide triphosphate hydrolases"/>
    <property type="match status" value="1"/>
</dbReference>
<dbReference type="GO" id="GO:0000723">
    <property type="term" value="P:telomere maintenance"/>
    <property type="evidence" value="ECO:0007669"/>
    <property type="project" value="InterPro"/>
</dbReference>
<dbReference type="OrthoDB" id="1302759at2759"/>
<sequence>MEFPSMPRPDRSLISESQNRLLHDELNYDRPSLAAEHLYLLSTMTVEQRNINETIMQCVTEDRGGVFFLYGYGGTGKTYIWRAISACIRSKGEIVLTVASSAIASLLIPGGHTAHSRFAIPINVNEDSEE</sequence>
<keyword evidence="2" id="KW-0233">DNA recombination</keyword>
<dbReference type="GO" id="GO:0006310">
    <property type="term" value="P:DNA recombination"/>
    <property type="evidence" value="ECO:0007669"/>
    <property type="project" value="UniProtKB-KW"/>
</dbReference>
<comment type="cofactor">
    <cofactor evidence="2">
        <name>Mg(2+)</name>
        <dbReference type="ChEBI" id="CHEBI:18420"/>
    </cofactor>
</comment>
<dbReference type="Proteomes" id="UP001152484">
    <property type="component" value="Unassembled WGS sequence"/>
</dbReference>
<name>A0A9P0YU90_CUSEU</name>
<keyword evidence="5" id="KW-1185">Reference proteome</keyword>
<organism evidence="4 5">
    <name type="scientific">Cuscuta europaea</name>
    <name type="common">European dodder</name>
    <dbReference type="NCBI Taxonomy" id="41803"/>
    <lineage>
        <taxon>Eukaryota</taxon>
        <taxon>Viridiplantae</taxon>
        <taxon>Streptophyta</taxon>
        <taxon>Embryophyta</taxon>
        <taxon>Tracheophyta</taxon>
        <taxon>Spermatophyta</taxon>
        <taxon>Magnoliopsida</taxon>
        <taxon>eudicotyledons</taxon>
        <taxon>Gunneridae</taxon>
        <taxon>Pentapetalae</taxon>
        <taxon>asterids</taxon>
        <taxon>lamiids</taxon>
        <taxon>Solanales</taxon>
        <taxon>Convolvulaceae</taxon>
        <taxon>Cuscuteae</taxon>
        <taxon>Cuscuta</taxon>
        <taxon>Cuscuta subgen. Cuscuta</taxon>
    </lineage>
</organism>
<dbReference type="GO" id="GO:0005524">
    <property type="term" value="F:ATP binding"/>
    <property type="evidence" value="ECO:0007669"/>
    <property type="project" value="UniProtKB-KW"/>
</dbReference>
<evidence type="ECO:0000259" key="3">
    <source>
        <dbReference type="Pfam" id="PF05970"/>
    </source>
</evidence>
<accession>A0A9P0YU90</accession>
<feature type="non-terminal residue" evidence="4">
    <location>
        <position position="130"/>
    </location>
</feature>
<dbReference type="InterPro" id="IPR010285">
    <property type="entry name" value="DNA_helicase_pif1-like_DEAD"/>
</dbReference>
<comment type="subcellular location">
    <subcellularLocation>
        <location evidence="1">Plastid</location>
    </subcellularLocation>
</comment>
<protein>
    <recommendedName>
        <fullName evidence="2">ATP-dependent DNA helicase</fullName>
        <ecNumber evidence="2">5.6.2.3</ecNumber>
    </recommendedName>
</protein>
<dbReference type="GO" id="GO:0009536">
    <property type="term" value="C:plastid"/>
    <property type="evidence" value="ECO:0007669"/>
    <property type="project" value="UniProtKB-SubCell"/>
</dbReference>
<comment type="catalytic activity">
    <reaction evidence="2">
        <text>ATP + H2O = ADP + phosphate + H(+)</text>
        <dbReference type="Rhea" id="RHEA:13065"/>
        <dbReference type="ChEBI" id="CHEBI:15377"/>
        <dbReference type="ChEBI" id="CHEBI:15378"/>
        <dbReference type="ChEBI" id="CHEBI:30616"/>
        <dbReference type="ChEBI" id="CHEBI:43474"/>
        <dbReference type="ChEBI" id="CHEBI:456216"/>
        <dbReference type="EC" id="5.6.2.3"/>
    </reaction>
</comment>
<dbReference type="PANTHER" id="PTHR10492:SF101">
    <property type="entry name" value="ATP-DEPENDENT DNA HELICASE"/>
    <property type="match status" value="1"/>
</dbReference>
<dbReference type="GO" id="GO:0016787">
    <property type="term" value="F:hydrolase activity"/>
    <property type="evidence" value="ECO:0007669"/>
    <property type="project" value="UniProtKB-KW"/>
</dbReference>
<dbReference type="AlphaFoldDB" id="A0A9P0YU90"/>
<dbReference type="PANTHER" id="PTHR10492">
    <property type="match status" value="1"/>
</dbReference>
<dbReference type="SUPFAM" id="SSF52540">
    <property type="entry name" value="P-loop containing nucleoside triphosphate hydrolases"/>
    <property type="match status" value="1"/>
</dbReference>
<keyword evidence="2" id="KW-0227">DNA damage</keyword>
<keyword evidence="2" id="KW-0234">DNA repair</keyword>
<dbReference type="EMBL" id="CAMAPE010000009">
    <property type="protein sequence ID" value="CAH9075221.1"/>
    <property type="molecule type" value="Genomic_DNA"/>
</dbReference>
<reference evidence="4" key="1">
    <citation type="submission" date="2022-07" db="EMBL/GenBank/DDBJ databases">
        <authorList>
            <person name="Macas J."/>
            <person name="Novak P."/>
            <person name="Neumann P."/>
        </authorList>
    </citation>
    <scope>NUCLEOTIDE SEQUENCE</scope>
</reference>
<dbReference type="GO" id="GO:0006281">
    <property type="term" value="P:DNA repair"/>
    <property type="evidence" value="ECO:0007669"/>
    <property type="project" value="UniProtKB-KW"/>
</dbReference>
<evidence type="ECO:0000313" key="4">
    <source>
        <dbReference type="EMBL" id="CAH9075221.1"/>
    </source>
</evidence>
<comment type="caution">
    <text evidence="4">The sequence shown here is derived from an EMBL/GenBank/DDBJ whole genome shotgun (WGS) entry which is preliminary data.</text>
</comment>
<gene>
    <name evidence="4" type="ORF">CEURO_LOCUS5533</name>
</gene>
<evidence type="ECO:0000256" key="1">
    <source>
        <dbReference type="ARBA" id="ARBA00004474"/>
    </source>
</evidence>
<feature type="domain" description="DNA helicase Pif1-like DEAD-box helicase" evidence="3">
    <location>
        <begin position="44"/>
        <end position="128"/>
    </location>
</feature>
<evidence type="ECO:0000313" key="5">
    <source>
        <dbReference type="Proteomes" id="UP001152484"/>
    </source>
</evidence>
<keyword evidence="2" id="KW-0547">Nucleotide-binding</keyword>
<dbReference type="GO" id="GO:0043139">
    <property type="term" value="F:5'-3' DNA helicase activity"/>
    <property type="evidence" value="ECO:0007669"/>
    <property type="project" value="UniProtKB-EC"/>
</dbReference>
<evidence type="ECO:0000256" key="2">
    <source>
        <dbReference type="RuleBase" id="RU363044"/>
    </source>
</evidence>
<keyword evidence="2" id="KW-0067">ATP-binding</keyword>